<name>A0A151IS63_9HYME</name>
<proteinExistence type="predicted"/>
<organism evidence="1 2">
    <name type="scientific">Trachymyrmex cornetzi</name>
    <dbReference type="NCBI Taxonomy" id="471704"/>
    <lineage>
        <taxon>Eukaryota</taxon>
        <taxon>Metazoa</taxon>
        <taxon>Ecdysozoa</taxon>
        <taxon>Arthropoda</taxon>
        <taxon>Hexapoda</taxon>
        <taxon>Insecta</taxon>
        <taxon>Pterygota</taxon>
        <taxon>Neoptera</taxon>
        <taxon>Endopterygota</taxon>
        <taxon>Hymenoptera</taxon>
        <taxon>Apocrita</taxon>
        <taxon>Aculeata</taxon>
        <taxon>Formicoidea</taxon>
        <taxon>Formicidae</taxon>
        <taxon>Myrmicinae</taxon>
        <taxon>Trachymyrmex</taxon>
    </lineage>
</organism>
<dbReference type="Proteomes" id="UP000078492">
    <property type="component" value="Unassembled WGS sequence"/>
</dbReference>
<evidence type="ECO:0000313" key="1">
    <source>
        <dbReference type="EMBL" id="KYN09553.1"/>
    </source>
</evidence>
<reference evidence="1 2" key="1">
    <citation type="submission" date="2015-09" db="EMBL/GenBank/DDBJ databases">
        <title>Trachymyrmex cornetzi WGS genome.</title>
        <authorList>
            <person name="Nygaard S."/>
            <person name="Hu H."/>
            <person name="Boomsma J."/>
            <person name="Zhang G."/>
        </authorList>
    </citation>
    <scope>NUCLEOTIDE SEQUENCE [LARGE SCALE GENOMIC DNA]</scope>
    <source>
        <strain evidence="1">Tcor2-1</strain>
        <tissue evidence="1">Whole body</tissue>
    </source>
</reference>
<gene>
    <name evidence="1" type="ORF">ALC57_18340</name>
</gene>
<evidence type="ECO:0000313" key="2">
    <source>
        <dbReference type="Proteomes" id="UP000078492"/>
    </source>
</evidence>
<sequence>MRVERAKNEEQVWEIVNRERKK</sequence>
<keyword evidence="2" id="KW-1185">Reference proteome</keyword>
<dbReference type="EMBL" id="KQ981091">
    <property type="protein sequence ID" value="KYN09553.1"/>
    <property type="molecule type" value="Genomic_DNA"/>
</dbReference>
<dbReference type="AlphaFoldDB" id="A0A151IS63"/>
<protein>
    <submittedName>
        <fullName evidence="1">Uncharacterized protein</fullName>
    </submittedName>
</protein>
<accession>A0A151IS63</accession>